<feature type="signal peptide" evidence="1">
    <location>
        <begin position="1"/>
        <end position="20"/>
    </location>
</feature>
<accession>A0A2M3YWF3</accession>
<feature type="chain" id="PRO_5014597632" evidence="1">
    <location>
        <begin position="21"/>
        <end position="84"/>
    </location>
</feature>
<proteinExistence type="predicted"/>
<name>A0A2M3YWF3_9DIPT</name>
<sequence>MAKLALLFIVIFCIMQFTVAARLRRDTLEDGIDAIKNKVGEVLNKETVDSFLTKLSEFGSLIKTKGEDLFANKQSTPEVPVNKE</sequence>
<protein>
    <submittedName>
        <fullName evidence="2">Putative salivary secreted peptide</fullName>
    </submittedName>
</protein>
<keyword evidence="1" id="KW-0732">Signal</keyword>
<dbReference type="EMBL" id="GGFF01000111">
    <property type="protein sequence ID" value="MBW20578.1"/>
    <property type="molecule type" value="Transcribed_RNA"/>
</dbReference>
<evidence type="ECO:0000313" key="2">
    <source>
        <dbReference type="EMBL" id="MBW20578.1"/>
    </source>
</evidence>
<reference evidence="2" key="1">
    <citation type="submission" date="2018-01" db="EMBL/GenBank/DDBJ databases">
        <title>An insight into the sialome of Amazonian anophelines.</title>
        <authorList>
            <person name="Ribeiro J.M."/>
            <person name="Scarpassa V."/>
            <person name="Calvo E."/>
        </authorList>
    </citation>
    <scope>NUCLEOTIDE SEQUENCE</scope>
    <source>
        <tissue evidence="2">Salivary glands</tissue>
    </source>
</reference>
<evidence type="ECO:0000256" key="1">
    <source>
        <dbReference type="SAM" id="SignalP"/>
    </source>
</evidence>
<dbReference type="AlphaFoldDB" id="A0A2M3YWF3"/>
<organism evidence="2">
    <name type="scientific">Anopheles nuneztovari</name>
    <dbReference type="NCBI Taxonomy" id="30067"/>
    <lineage>
        <taxon>Eukaryota</taxon>
        <taxon>Metazoa</taxon>
        <taxon>Ecdysozoa</taxon>
        <taxon>Arthropoda</taxon>
        <taxon>Hexapoda</taxon>
        <taxon>Insecta</taxon>
        <taxon>Pterygota</taxon>
        <taxon>Neoptera</taxon>
        <taxon>Endopterygota</taxon>
        <taxon>Diptera</taxon>
        <taxon>Nematocera</taxon>
        <taxon>Culicoidea</taxon>
        <taxon>Culicidae</taxon>
        <taxon>Anophelinae</taxon>
        <taxon>Anopheles</taxon>
    </lineage>
</organism>